<dbReference type="InterPro" id="IPR021309">
    <property type="entry name" value="YgaP-like_TM"/>
</dbReference>
<dbReference type="AlphaFoldDB" id="A0ABD6A078"/>
<feature type="domain" description="Inner membrane protein YgaP-like transmembrane" evidence="2">
    <location>
        <begin position="1"/>
        <end position="71"/>
    </location>
</feature>
<dbReference type="Pfam" id="PF11127">
    <property type="entry name" value="YgaP-like_TM"/>
    <property type="match status" value="1"/>
</dbReference>
<proteinExistence type="predicted"/>
<evidence type="ECO:0000259" key="2">
    <source>
        <dbReference type="Pfam" id="PF11127"/>
    </source>
</evidence>
<dbReference type="GeneID" id="96954485"/>
<comment type="caution">
    <text evidence="3">The sequence shown here is derived from an EMBL/GenBank/DDBJ whole genome shotgun (WGS) entry which is preliminary data.</text>
</comment>
<evidence type="ECO:0000313" key="4">
    <source>
        <dbReference type="Proteomes" id="UP001596434"/>
    </source>
</evidence>
<feature type="transmembrane region" description="Helical" evidence="1">
    <location>
        <begin position="12"/>
        <end position="32"/>
    </location>
</feature>
<feature type="transmembrane region" description="Helical" evidence="1">
    <location>
        <begin position="38"/>
        <end position="55"/>
    </location>
</feature>
<organism evidence="3 4">
    <name type="scientific">Haloplanus litoreus</name>
    <dbReference type="NCBI Taxonomy" id="767515"/>
    <lineage>
        <taxon>Archaea</taxon>
        <taxon>Methanobacteriati</taxon>
        <taxon>Methanobacteriota</taxon>
        <taxon>Stenosarchaea group</taxon>
        <taxon>Halobacteria</taxon>
        <taxon>Halobacteriales</taxon>
        <taxon>Haloferacaceae</taxon>
        <taxon>Haloplanus</taxon>
    </lineage>
</organism>
<keyword evidence="4" id="KW-1185">Reference proteome</keyword>
<evidence type="ECO:0000313" key="3">
    <source>
        <dbReference type="EMBL" id="MFC7256104.1"/>
    </source>
</evidence>
<evidence type="ECO:0000256" key="1">
    <source>
        <dbReference type="SAM" id="Phobius"/>
    </source>
</evidence>
<sequence length="72" mass="7322">MERNVGGIDRIARLILGPLAALAGAGVLLGALSTSQSVGVALVVVGVVVFLTGVTQRCLVHRLLGIDTCSRP</sequence>
<keyword evidence="1" id="KW-0472">Membrane</keyword>
<gene>
    <name evidence="3" type="ORF">ACFQKE_12505</name>
</gene>
<accession>A0ABD6A078</accession>
<dbReference type="Proteomes" id="UP001596434">
    <property type="component" value="Unassembled WGS sequence"/>
</dbReference>
<keyword evidence="1" id="KW-1133">Transmembrane helix</keyword>
<protein>
    <submittedName>
        <fullName evidence="3">DUF2892 domain-containing protein</fullName>
    </submittedName>
</protein>
<dbReference type="RefSeq" id="WP_379704628.1">
    <property type="nucleotide sequence ID" value="NZ_JBHTAT010000001.1"/>
</dbReference>
<dbReference type="EMBL" id="JBHTAT010000001">
    <property type="protein sequence ID" value="MFC7256104.1"/>
    <property type="molecule type" value="Genomic_DNA"/>
</dbReference>
<reference evidence="3 4" key="1">
    <citation type="journal article" date="2019" name="Int. J. Syst. Evol. Microbiol.">
        <title>The Global Catalogue of Microorganisms (GCM) 10K type strain sequencing project: providing services to taxonomists for standard genome sequencing and annotation.</title>
        <authorList>
            <consortium name="The Broad Institute Genomics Platform"/>
            <consortium name="The Broad Institute Genome Sequencing Center for Infectious Disease"/>
            <person name="Wu L."/>
            <person name="Ma J."/>
        </authorList>
    </citation>
    <scope>NUCLEOTIDE SEQUENCE [LARGE SCALE GENOMIC DNA]</scope>
    <source>
        <strain evidence="3 4">GX21</strain>
    </source>
</reference>
<name>A0ABD6A078_9EURY</name>
<keyword evidence="1" id="KW-0812">Transmembrane</keyword>